<proteinExistence type="predicted"/>
<dbReference type="RefSeq" id="WP_218633418.1">
    <property type="nucleotide sequence ID" value="NZ_JAHVAH010000001.1"/>
</dbReference>
<comment type="caution">
    <text evidence="1">The sequence shown here is derived from an EMBL/GenBank/DDBJ whole genome shotgun (WGS) entry which is preliminary data.</text>
</comment>
<gene>
    <name evidence="1" type="ORF">KTQ36_09465</name>
</gene>
<sequence>MRVSTLIVPTLLLASCGAPDESVDTGVEVEPGIYAAGERGGLCVAAGGAAAFVIYGEDDANCMAQGGLSGEGDALTFKPRGDTQCEIPIRMEGERLVFGEPPAACAYYCGGDVDLSGRELVRSDEAAPLTDVAGEEIC</sequence>
<dbReference type="Proteomes" id="UP000698028">
    <property type="component" value="Unassembled WGS sequence"/>
</dbReference>
<dbReference type="EMBL" id="JAHVAH010000001">
    <property type="protein sequence ID" value="MBW0145520.1"/>
    <property type="molecule type" value="Genomic_DNA"/>
</dbReference>
<accession>A0ABS6V853</accession>
<evidence type="ECO:0008006" key="3">
    <source>
        <dbReference type="Google" id="ProtNLM"/>
    </source>
</evidence>
<reference evidence="1 2" key="1">
    <citation type="submission" date="2021-07" db="EMBL/GenBank/DDBJ databases">
        <title>The draft genome sequence of Sphingomicrobium sp. B8.</title>
        <authorList>
            <person name="Mu L."/>
        </authorList>
    </citation>
    <scope>NUCLEOTIDE SEQUENCE [LARGE SCALE GENOMIC DNA]</scope>
    <source>
        <strain evidence="1 2">B8</strain>
    </source>
</reference>
<organism evidence="1 2">
    <name type="scientific">Sphingomicrobium clamense</name>
    <dbReference type="NCBI Taxonomy" id="2851013"/>
    <lineage>
        <taxon>Bacteria</taxon>
        <taxon>Pseudomonadati</taxon>
        <taxon>Pseudomonadota</taxon>
        <taxon>Alphaproteobacteria</taxon>
        <taxon>Sphingomonadales</taxon>
        <taxon>Sphingomonadaceae</taxon>
        <taxon>Sphingomicrobium</taxon>
    </lineage>
</organism>
<name>A0ABS6V853_9SPHN</name>
<evidence type="ECO:0000313" key="2">
    <source>
        <dbReference type="Proteomes" id="UP000698028"/>
    </source>
</evidence>
<keyword evidence="2" id="KW-1185">Reference proteome</keyword>
<protein>
    <recommendedName>
        <fullName evidence="3">Lipoprotein</fullName>
    </recommendedName>
</protein>
<dbReference type="PROSITE" id="PS51257">
    <property type="entry name" value="PROKAR_LIPOPROTEIN"/>
    <property type="match status" value="1"/>
</dbReference>
<evidence type="ECO:0000313" key="1">
    <source>
        <dbReference type="EMBL" id="MBW0145520.1"/>
    </source>
</evidence>